<dbReference type="Pfam" id="PF16489">
    <property type="entry name" value="GAIN"/>
    <property type="match status" value="1"/>
</dbReference>
<accession>A0ABD0RFW6</accession>
<evidence type="ECO:0000313" key="2">
    <source>
        <dbReference type="EMBL" id="KAL0196975.1"/>
    </source>
</evidence>
<dbReference type="InterPro" id="IPR032471">
    <property type="entry name" value="AGRL2-4_GAIN_subdom_A"/>
</dbReference>
<dbReference type="Proteomes" id="UP001529510">
    <property type="component" value="Unassembled WGS sequence"/>
</dbReference>
<feature type="non-terminal residue" evidence="2">
    <location>
        <position position="62"/>
    </location>
</feature>
<keyword evidence="3" id="KW-1185">Reference proteome</keyword>
<dbReference type="EMBL" id="JAMKFB020000003">
    <property type="protein sequence ID" value="KAL0196975.1"/>
    <property type="molecule type" value="Genomic_DNA"/>
</dbReference>
<reference evidence="2 3" key="1">
    <citation type="submission" date="2024-05" db="EMBL/GenBank/DDBJ databases">
        <title>Genome sequencing and assembly of Indian major carp, Cirrhinus mrigala (Hamilton, 1822).</title>
        <authorList>
            <person name="Mohindra V."/>
            <person name="Chowdhury L.M."/>
            <person name="Lal K."/>
            <person name="Jena J.K."/>
        </authorList>
    </citation>
    <scope>NUCLEOTIDE SEQUENCE [LARGE SCALE GENOMIC DNA]</scope>
    <source>
        <strain evidence="2">CM1030</strain>
        <tissue evidence="2">Blood</tissue>
    </source>
</reference>
<dbReference type="AlphaFoldDB" id="A0ABD0RFW6"/>
<protein>
    <recommendedName>
        <fullName evidence="1">AGRL2-4 GAIN subdomain A domain-containing protein</fullName>
    </recommendedName>
</protein>
<feature type="non-terminal residue" evidence="2">
    <location>
        <position position="1"/>
    </location>
</feature>
<comment type="caution">
    <text evidence="2">The sequence shown here is derived from an EMBL/GenBank/DDBJ whole genome shotgun (WGS) entry which is preliminary data.</text>
</comment>
<feature type="domain" description="AGRL2-4 GAIN subdomain A" evidence="1">
    <location>
        <begin position="3"/>
        <end position="52"/>
    </location>
</feature>
<sequence>IKSGENAANIAAELVNHTQGRIHAGDVSSSVRLIEQLLDILDAQLQALRPGNKESAARNYNK</sequence>
<evidence type="ECO:0000313" key="3">
    <source>
        <dbReference type="Proteomes" id="UP001529510"/>
    </source>
</evidence>
<proteinExistence type="predicted"/>
<evidence type="ECO:0000259" key="1">
    <source>
        <dbReference type="Pfam" id="PF16489"/>
    </source>
</evidence>
<organism evidence="2 3">
    <name type="scientific">Cirrhinus mrigala</name>
    <name type="common">Mrigala</name>
    <dbReference type="NCBI Taxonomy" id="683832"/>
    <lineage>
        <taxon>Eukaryota</taxon>
        <taxon>Metazoa</taxon>
        <taxon>Chordata</taxon>
        <taxon>Craniata</taxon>
        <taxon>Vertebrata</taxon>
        <taxon>Euteleostomi</taxon>
        <taxon>Actinopterygii</taxon>
        <taxon>Neopterygii</taxon>
        <taxon>Teleostei</taxon>
        <taxon>Ostariophysi</taxon>
        <taxon>Cypriniformes</taxon>
        <taxon>Cyprinidae</taxon>
        <taxon>Labeoninae</taxon>
        <taxon>Labeonini</taxon>
        <taxon>Cirrhinus</taxon>
    </lineage>
</organism>
<name>A0ABD0RFW6_CIRMR</name>
<dbReference type="Gene3D" id="1.25.40.610">
    <property type="match status" value="1"/>
</dbReference>
<gene>
    <name evidence="2" type="ORF">M9458_005515</name>
</gene>